<dbReference type="STRING" id="1447782.SAMN05444417_2461"/>
<dbReference type="GO" id="GO:0046872">
    <property type="term" value="F:metal ion binding"/>
    <property type="evidence" value="ECO:0007669"/>
    <property type="project" value="UniProtKB-KW"/>
</dbReference>
<evidence type="ECO:0000256" key="1">
    <source>
        <dbReference type="ARBA" id="ARBA00005495"/>
    </source>
</evidence>
<dbReference type="Proteomes" id="UP000184292">
    <property type="component" value="Unassembled WGS sequence"/>
</dbReference>
<organism evidence="5 6">
    <name type="scientific">Wenxinia saemankumensis</name>
    <dbReference type="NCBI Taxonomy" id="1447782"/>
    <lineage>
        <taxon>Bacteria</taxon>
        <taxon>Pseudomonadati</taxon>
        <taxon>Pseudomonadota</taxon>
        <taxon>Alphaproteobacteria</taxon>
        <taxon>Rhodobacterales</taxon>
        <taxon>Roseobacteraceae</taxon>
        <taxon>Wenxinia</taxon>
    </lineage>
</organism>
<keyword evidence="2" id="KW-0479">Metal-binding</keyword>
<evidence type="ECO:0000256" key="2">
    <source>
        <dbReference type="ARBA" id="ARBA00022723"/>
    </source>
</evidence>
<evidence type="ECO:0000313" key="6">
    <source>
        <dbReference type="Proteomes" id="UP000184292"/>
    </source>
</evidence>
<keyword evidence="3" id="KW-0862">Zinc</keyword>
<evidence type="ECO:0000256" key="3">
    <source>
        <dbReference type="ARBA" id="ARBA00022833"/>
    </source>
</evidence>
<protein>
    <submittedName>
        <fullName evidence="5">Uncharacterized conserved protein</fullName>
    </submittedName>
</protein>
<dbReference type="Gene3D" id="3.90.1590.10">
    <property type="entry name" value="glutathione-dependent formaldehyde- activating enzyme (gfa)"/>
    <property type="match status" value="1"/>
</dbReference>
<name>A0A1M6FRI5_9RHOB</name>
<keyword evidence="6" id="KW-1185">Reference proteome</keyword>
<dbReference type="GO" id="GO:0016846">
    <property type="term" value="F:carbon-sulfur lyase activity"/>
    <property type="evidence" value="ECO:0007669"/>
    <property type="project" value="InterPro"/>
</dbReference>
<dbReference type="EMBL" id="FQYO01000004">
    <property type="protein sequence ID" value="SHJ00284.1"/>
    <property type="molecule type" value="Genomic_DNA"/>
</dbReference>
<evidence type="ECO:0000313" key="5">
    <source>
        <dbReference type="EMBL" id="SHJ00284.1"/>
    </source>
</evidence>
<gene>
    <name evidence="5" type="ORF">SAMN05444417_2461</name>
</gene>
<proteinExistence type="inferred from homology"/>
<dbReference type="AlphaFoldDB" id="A0A1M6FRI5"/>
<reference evidence="5 6" key="1">
    <citation type="submission" date="2016-11" db="EMBL/GenBank/DDBJ databases">
        <authorList>
            <person name="Jaros S."/>
            <person name="Januszkiewicz K."/>
            <person name="Wedrychowicz H."/>
        </authorList>
    </citation>
    <scope>NUCLEOTIDE SEQUENCE [LARGE SCALE GENOMIC DNA]</scope>
    <source>
        <strain evidence="5 6">DSM 100565</strain>
    </source>
</reference>
<dbReference type="PROSITE" id="PS51891">
    <property type="entry name" value="CENP_V_GFA"/>
    <property type="match status" value="1"/>
</dbReference>
<dbReference type="SUPFAM" id="SSF51316">
    <property type="entry name" value="Mss4-like"/>
    <property type="match status" value="1"/>
</dbReference>
<evidence type="ECO:0000259" key="4">
    <source>
        <dbReference type="PROSITE" id="PS51891"/>
    </source>
</evidence>
<feature type="domain" description="CENP-V/GFA" evidence="4">
    <location>
        <begin position="9"/>
        <end position="119"/>
    </location>
</feature>
<comment type="similarity">
    <text evidence="1">Belongs to the Gfa family.</text>
</comment>
<dbReference type="InterPro" id="IPR006913">
    <property type="entry name" value="CENP-V/GFA"/>
</dbReference>
<sequence length="149" mass="16223">MDGAGESAIRGACLCGAVTIAAVPAQPRLWACHCGYCRTWTGSVQVGFEAAPDGVSVEGPVRTRRPTDFSERAWCDSCGTGLWMRDAEEGSPYEFTAGLFPATRDWPLRSENYVDRAWHALRLPGDHRRLTQAEYEAANRHVPDAGAAP</sequence>
<dbReference type="OrthoDB" id="9807246at2"/>
<dbReference type="RefSeq" id="WP_073330832.1">
    <property type="nucleotide sequence ID" value="NZ_FQYO01000004.1"/>
</dbReference>
<accession>A0A1M6FRI5</accession>
<dbReference type="InterPro" id="IPR011057">
    <property type="entry name" value="Mss4-like_sf"/>
</dbReference>
<dbReference type="Pfam" id="PF04828">
    <property type="entry name" value="GFA"/>
    <property type="match status" value="1"/>
</dbReference>